<feature type="transmembrane region" description="Helical" evidence="6">
    <location>
        <begin position="174"/>
        <end position="196"/>
    </location>
</feature>
<feature type="domain" description="Reticulon" evidence="8">
    <location>
        <begin position="75"/>
        <end position="272"/>
    </location>
</feature>
<dbReference type="InterPro" id="IPR003388">
    <property type="entry name" value="Reticulon"/>
</dbReference>
<feature type="transmembrane region" description="Helical" evidence="6">
    <location>
        <begin position="110"/>
        <end position="132"/>
    </location>
</feature>
<evidence type="ECO:0000256" key="6">
    <source>
        <dbReference type="RuleBase" id="RU363132"/>
    </source>
</evidence>
<evidence type="ECO:0000256" key="1">
    <source>
        <dbReference type="ARBA" id="ARBA00004477"/>
    </source>
</evidence>
<protein>
    <recommendedName>
        <fullName evidence="6">Reticulon-like protein</fullName>
    </recommendedName>
</protein>
<keyword evidence="4 6" id="KW-1133">Transmembrane helix</keyword>
<evidence type="ECO:0000313" key="10">
    <source>
        <dbReference type="Proteomes" id="UP000775872"/>
    </source>
</evidence>
<dbReference type="OrthoDB" id="567788at2759"/>
<comment type="caution">
    <text evidence="9">The sequence shown here is derived from an EMBL/GenBank/DDBJ whole genome shotgun (WGS) entry which is preliminary data.</text>
</comment>
<evidence type="ECO:0000256" key="7">
    <source>
        <dbReference type="SAM" id="MobiDB-lite"/>
    </source>
</evidence>
<reference evidence="9" key="1">
    <citation type="submission" date="2021-10" db="EMBL/GenBank/DDBJ databases">
        <authorList>
            <person name="Piombo E."/>
        </authorList>
    </citation>
    <scope>NUCLEOTIDE SEQUENCE</scope>
</reference>
<dbReference type="GO" id="GO:0005789">
    <property type="term" value="C:endoplasmic reticulum membrane"/>
    <property type="evidence" value="ECO:0007669"/>
    <property type="project" value="UniProtKB-SubCell"/>
</dbReference>
<evidence type="ECO:0000256" key="5">
    <source>
        <dbReference type="ARBA" id="ARBA00023136"/>
    </source>
</evidence>
<keyword evidence="3 6" id="KW-0256">Endoplasmic reticulum</keyword>
<evidence type="ECO:0000256" key="2">
    <source>
        <dbReference type="ARBA" id="ARBA00022692"/>
    </source>
</evidence>
<feature type="compositionally biased region" description="Basic and acidic residues" evidence="7">
    <location>
        <begin position="300"/>
        <end position="311"/>
    </location>
</feature>
<feature type="region of interest" description="Disordered" evidence="7">
    <location>
        <begin position="279"/>
        <end position="334"/>
    </location>
</feature>
<dbReference type="EMBL" id="CABFOC020000035">
    <property type="protein sequence ID" value="CAH0048837.1"/>
    <property type="molecule type" value="Genomic_DNA"/>
</dbReference>
<comment type="subcellular location">
    <subcellularLocation>
        <location evidence="1 6">Endoplasmic reticulum membrane</location>
        <topology evidence="1 6">Multi-pass membrane protein</topology>
    </subcellularLocation>
</comment>
<evidence type="ECO:0000313" key="9">
    <source>
        <dbReference type="EMBL" id="CAH0048837.1"/>
    </source>
</evidence>
<organism evidence="9 10">
    <name type="scientific">Clonostachys solani</name>
    <dbReference type="NCBI Taxonomy" id="160281"/>
    <lineage>
        <taxon>Eukaryota</taxon>
        <taxon>Fungi</taxon>
        <taxon>Dikarya</taxon>
        <taxon>Ascomycota</taxon>
        <taxon>Pezizomycotina</taxon>
        <taxon>Sordariomycetes</taxon>
        <taxon>Hypocreomycetidae</taxon>
        <taxon>Hypocreales</taxon>
        <taxon>Bionectriaceae</taxon>
        <taxon>Clonostachys</taxon>
    </lineage>
</organism>
<dbReference type="PROSITE" id="PS50845">
    <property type="entry name" value="RETICULON"/>
    <property type="match status" value="1"/>
</dbReference>
<dbReference type="AlphaFoldDB" id="A0A9N9Z4C5"/>
<name>A0A9N9Z4C5_9HYPO</name>
<dbReference type="Pfam" id="PF02453">
    <property type="entry name" value="Reticulon"/>
    <property type="match status" value="1"/>
</dbReference>
<evidence type="ECO:0000256" key="3">
    <source>
        <dbReference type="ARBA" id="ARBA00022824"/>
    </source>
</evidence>
<feature type="transmembrane region" description="Helical" evidence="6">
    <location>
        <begin position="86"/>
        <end position="104"/>
    </location>
</feature>
<keyword evidence="10" id="KW-1185">Reference proteome</keyword>
<feature type="transmembrane region" description="Helical" evidence="6">
    <location>
        <begin position="202"/>
        <end position="222"/>
    </location>
</feature>
<evidence type="ECO:0000256" key="4">
    <source>
        <dbReference type="ARBA" id="ARBA00022989"/>
    </source>
</evidence>
<sequence length="334" mass="36188">MAETAPDINGGSVFEATKANAAAAFDSVTNGPVAQNVKEHTAKASSELSNLAASRKTPETRAATGQPLTHYHSFFNELLSWNNPRASAIALVSTVLAILAFRYVDVARHGLRVAWMALGITVTSEAIGKFLFNKGIATQLRPRRYYTVSRATIDSLVGDTHELINFVVIEAQRILFVESIPASIAAAILAFLSFHLTKIVPYWGLAIIGTVIAFVAPLIYVSNKEVIDEQLKHASEAIDAQTAQVRNVAQQQVHQVATAGKQYAGDYSVKVQELIRGRGSPSKTTVVPKQPEFPSPPTEEPTKIPEIHVPDVPDEPIGGEKKVEEKKEESETAL</sequence>
<keyword evidence="5 6" id="KW-0472">Membrane</keyword>
<accession>A0A9N9Z4C5</accession>
<evidence type="ECO:0000259" key="8">
    <source>
        <dbReference type="PROSITE" id="PS50845"/>
    </source>
</evidence>
<feature type="compositionally biased region" description="Basic and acidic residues" evidence="7">
    <location>
        <begin position="318"/>
        <end position="334"/>
    </location>
</feature>
<keyword evidence="2 6" id="KW-0812">Transmembrane</keyword>
<dbReference type="Proteomes" id="UP000775872">
    <property type="component" value="Unassembled WGS sequence"/>
</dbReference>
<proteinExistence type="predicted"/>
<gene>
    <name evidence="9" type="ORF">CSOL1703_00000784</name>
</gene>